<dbReference type="PANTHER" id="PTHR43768">
    <property type="entry name" value="TREHALOSE 6-PHOSPHATE PHOSPHATASE"/>
    <property type="match status" value="1"/>
</dbReference>
<dbReference type="eggNOG" id="COG1877">
    <property type="taxonomic scope" value="Bacteria"/>
</dbReference>
<accession>M0QP47</accession>
<comment type="function">
    <text evidence="2 3">Removes the phosphate from trehalose 6-phosphate to produce free trehalose.</text>
</comment>
<comment type="similarity">
    <text evidence="3">Belongs to the trehalose phosphatase family.</text>
</comment>
<comment type="caution">
    <text evidence="4">The sequence shown here is derived from an EMBL/GenBank/DDBJ whole genome shotgun (WGS) entry which is preliminary data.</text>
</comment>
<dbReference type="EC" id="3.1.3.12" evidence="3"/>
<keyword evidence="1 3" id="KW-0378">Hydrolase</keyword>
<comment type="catalytic activity">
    <reaction evidence="3">
        <text>alpha,alpha-trehalose 6-phosphate + H2O = alpha,alpha-trehalose + phosphate</text>
        <dbReference type="Rhea" id="RHEA:23420"/>
        <dbReference type="ChEBI" id="CHEBI:15377"/>
        <dbReference type="ChEBI" id="CHEBI:16551"/>
        <dbReference type="ChEBI" id="CHEBI:43474"/>
        <dbReference type="ChEBI" id="CHEBI:58429"/>
        <dbReference type="EC" id="3.1.3.12"/>
    </reaction>
</comment>
<comment type="pathway">
    <text evidence="3">Glycan biosynthesis; trehalose biosynthesis.</text>
</comment>
<dbReference type="InterPro" id="IPR036412">
    <property type="entry name" value="HAD-like_sf"/>
</dbReference>
<dbReference type="EMBL" id="BANX01000032">
    <property type="protein sequence ID" value="GAC70184.1"/>
    <property type="molecule type" value="Genomic_DNA"/>
</dbReference>
<proteinExistence type="inferred from homology"/>
<organism evidence="4 5">
    <name type="scientific">Gordonia soli NBRC 108243</name>
    <dbReference type="NCBI Taxonomy" id="1223545"/>
    <lineage>
        <taxon>Bacteria</taxon>
        <taxon>Bacillati</taxon>
        <taxon>Actinomycetota</taxon>
        <taxon>Actinomycetes</taxon>
        <taxon>Mycobacteriales</taxon>
        <taxon>Gordoniaceae</taxon>
        <taxon>Gordonia</taxon>
    </lineage>
</organism>
<dbReference type="PANTHER" id="PTHR43768:SF3">
    <property type="entry name" value="TREHALOSE 6-PHOSPHATE PHOSPHATASE"/>
    <property type="match status" value="1"/>
</dbReference>
<evidence type="ECO:0000313" key="4">
    <source>
        <dbReference type="EMBL" id="GAC70184.1"/>
    </source>
</evidence>
<evidence type="ECO:0000256" key="1">
    <source>
        <dbReference type="ARBA" id="ARBA00022801"/>
    </source>
</evidence>
<evidence type="ECO:0000313" key="5">
    <source>
        <dbReference type="Proteomes" id="UP000011666"/>
    </source>
</evidence>
<dbReference type="STRING" id="1223545.GS4_32_01290"/>
<keyword evidence="3" id="KW-0460">Magnesium</keyword>
<evidence type="ECO:0000256" key="2">
    <source>
        <dbReference type="ARBA" id="ARBA00024179"/>
    </source>
</evidence>
<gene>
    <name evidence="4" type="primary">otsB</name>
    <name evidence="4" type="ORF">GS4_32_01290</name>
</gene>
<dbReference type="RefSeq" id="WP_007623997.1">
    <property type="nucleotide sequence ID" value="NZ_BANX01000032.1"/>
</dbReference>
<dbReference type="UniPathway" id="UPA00299"/>
<dbReference type="Proteomes" id="UP000011666">
    <property type="component" value="Unassembled WGS sequence"/>
</dbReference>
<dbReference type="InterPro" id="IPR023214">
    <property type="entry name" value="HAD_sf"/>
</dbReference>
<dbReference type="InterPro" id="IPR003337">
    <property type="entry name" value="Trehalose_PPase"/>
</dbReference>
<name>M0QP47_9ACTN</name>
<dbReference type="Gene3D" id="3.30.70.1020">
    <property type="entry name" value="Trehalose-6-phosphate phosphatase related protein, domain 2"/>
    <property type="match status" value="1"/>
</dbReference>
<dbReference type="NCBIfam" id="TIGR00685">
    <property type="entry name" value="T6PP"/>
    <property type="match status" value="1"/>
</dbReference>
<dbReference type="Pfam" id="PF02358">
    <property type="entry name" value="Trehalose_PPase"/>
    <property type="match status" value="1"/>
</dbReference>
<dbReference type="Gene3D" id="3.40.50.1000">
    <property type="entry name" value="HAD superfamily/HAD-like"/>
    <property type="match status" value="1"/>
</dbReference>
<dbReference type="GO" id="GO:0005992">
    <property type="term" value="P:trehalose biosynthetic process"/>
    <property type="evidence" value="ECO:0007669"/>
    <property type="project" value="UniProtKB-UniPathway"/>
</dbReference>
<dbReference type="InterPro" id="IPR044651">
    <property type="entry name" value="OTSB-like"/>
</dbReference>
<dbReference type="GO" id="GO:0046872">
    <property type="term" value="F:metal ion binding"/>
    <property type="evidence" value="ECO:0007669"/>
    <property type="project" value="UniProtKB-KW"/>
</dbReference>
<comment type="cofactor">
    <cofactor evidence="3">
        <name>Mg(2+)</name>
        <dbReference type="ChEBI" id="CHEBI:18420"/>
    </cofactor>
</comment>
<evidence type="ECO:0000256" key="3">
    <source>
        <dbReference type="RuleBase" id="RU361117"/>
    </source>
</evidence>
<sequence length="264" mass="27683">MSATGVPPDLREALLAAAAADRLLVASDYDGCIAPIVSRPEDAAPDPAAIDALRVAAGLQDTTAAVVSGRALDDLVRLSGLSDGSVELVGSHGSEFTTGFRQPVTDDARALLERIIAEFRSIAIGVDGVTVEVKPVSTTLHVRNAAPNDAEVALDRARTGPASWPGVQTTEGKAVIELAVIETSKGHALDLLREQHRSDVVVYLGDDVTDEKAFAHLRGRDVSIKVGDGDTIATHHVGDPADVATVLEFVTAHRREHLAERASS</sequence>
<keyword evidence="5" id="KW-1185">Reference proteome</keyword>
<protein>
    <recommendedName>
        <fullName evidence="3">Trehalose 6-phosphate phosphatase</fullName>
        <ecNumber evidence="3">3.1.3.12</ecNumber>
    </recommendedName>
</protein>
<dbReference type="OrthoDB" id="3902805at2"/>
<dbReference type="SUPFAM" id="SSF56784">
    <property type="entry name" value="HAD-like"/>
    <property type="match status" value="1"/>
</dbReference>
<dbReference type="AlphaFoldDB" id="M0QP47"/>
<dbReference type="GO" id="GO:0004805">
    <property type="term" value="F:trehalose-phosphatase activity"/>
    <property type="evidence" value="ECO:0007669"/>
    <property type="project" value="UniProtKB-EC"/>
</dbReference>
<keyword evidence="3" id="KW-0479">Metal-binding</keyword>
<reference evidence="4 5" key="1">
    <citation type="submission" date="2013-01" db="EMBL/GenBank/DDBJ databases">
        <title>Whole genome shotgun sequence of Gordonia soli NBRC 108243.</title>
        <authorList>
            <person name="Isaki-Nakamura S."/>
            <person name="Hosoyama A."/>
            <person name="Tsuchikane K."/>
            <person name="Ando Y."/>
            <person name="Baba S."/>
            <person name="Ohji S."/>
            <person name="Hamada M."/>
            <person name="Tamura T."/>
            <person name="Yamazoe A."/>
            <person name="Yamazaki S."/>
            <person name="Fujita N."/>
        </authorList>
    </citation>
    <scope>NUCLEOTIDE SEQUENCE [LARGE SCALE GENOMIC DNA]</scope>
    <source>
        <strain evidence="4 5">NBRC 108243</strain>
    </source>
</reference>